<feature type="non-terminal residue" evidence="2">
    <location>
        <position position="1"/>
    </location>
</feature>
<dbReference type="EMBL" id="CAJOBJ010338424">
    <property type="protein sequence ID" value="CAF5192064.1"/>
    <property type="molecule type" value="Genomic_DNA"/>
</dbReference>
<protein>
    <recommendedName>
        <fullName evidence="1">Receptor L-domain domain-containing protein</fullName>
    </recommendedName>
</protein>
<accession>A0A8S3I0S0</accession>
<reference evidence="2" key="1">
    <citation type="submission" date="2021-02" db="EMBL/GenBank/DDBJ databases">
        <authorList>
            <person name="Nowell W R."/>
        </authorList>
    </citation>
    <scope>NUCLEOTIDE SEQUENCE</scope>
</reference>
<dbReference type="AlphaFoldDB" id="A0A8S3I0S0"/>
<name>A0A8S3I0S0_9BILA</name>
<evidence type="ECO:0000313" key="3">
    <source>
        <dbReference type="Proteomes" id="UP000681720"/>
    </source>
</evidence>
<evidence type="ECO:0000259" key="1">
    <source>
        <dbReference type="Pfam" id="PF01030"/>
    </source>
</evidence>
<dbReference type="InterPro" id="IPR000494">
    <property type="entry name" value="Rcpt_L-dom"/>
</dbReference>
<dbReference type="SUPFAM" id="SSF52058">
    <property type="entry name" value="L domain-like"/>
    <property type="match status" value="1"/>
</dbReference>
<gene>
    <name evidence="2" type="ORF">GIL414_LOCUS73343</name>
</gene>
<organism evidence="2 3">
    <name type="scientific">Rotaria magnacalcarata</name>
    <dbReference type="NCBI Taxonomy" id="392030"/>
    <lineage>
        <taxon>Eukaryota</taxon>
        <taxon>Metazoa</taxon>
        <taxon>Spiralia</taxon>
        <taxon>Gnathifera</taxon>
        <taxon>Rotifera</taxon>
        <taxon>Eurotatoria</taxon>
        <taxon>Bdelloidea</taxon>
        <taxon>Philodinida</taxon>
        <taxon>Philodinidae</taxon>
        <taxon>Rotaria</taxon>
    </lineage>
</organism>
<dbReference type="InterPro" id="IPR036941">
    <property type="entry name" value="Rcpt_L-dom_sf"/>
</dbReference>
<dbReference type="Pfam" id="PF01030">
    <property type="entry name" value="Recep_L_domain"/>
    <property type="match status" value="1"/>
</dbReference>
<sequence length="289" mass="33040">VIDSLCVTRQECTSFFMGSGFILDENNECVSTCPSGFDIKLDTHCVRCMSAPENDYCQGACREQHIRSISDFHLLRYCSRIHTLNIYNIAALESTETNLADVFTAFESLEQIDHEFTIHNVNIFSSLSVFSKLKRIGVTSNATITIEENDFLTELWSPAHPPPVIQGSLNIVRNARLCLKRIEEFINYTIAKEKDLQITQNTYNEYANGYLASCESNLLTLTVNNIRSLTAQVTVAIPKELFFQPGGRADYLRRPFLSVYYKATNTKNETHFDQTQSRKWLRIVEKVNY</sequence>
<feature type="domain" description="Receptor L-domain" evidence="1">
    <location>
        <begin position="99"/>
        <end position="183"/>
    </location>
</feature>
<comment type="caution">
    <text evidence="2">The sequence shown here is derived from an EMBL/GenBank/DDBJ whole genome shotgun (WGS) entry which is preliminary data.</text>
</comment>
<dbReference type="InterPro" id="IPR009030">
    <property type="entry name" value="Growth_fac_rcpt_cys_sf"/>
</dbReference>
<dbReference type="Proteomes" id="UP000681720">
    <property type="component" value="Unassembled WGS sequence"/>
</dbReference>
<dbReference type="Gene3D" id="3.80.20.20">
    <property type="entry name" value="Receptor L-domain"/>
    <property type="match status" value="1"/>
</dbReference>
<feature type="non-terminal residue" evidence="2">
    <location>
        <position position="289"/>
    </location>
</feature>
<proteinExistence type="predicted"/>
<dbReference type="SUPFAM" id="SSF57184">
    <property type="entry name" value="Growth factor receptor domain"/>
    <property type="match status" value="1"/>
</dbReference>
<evidence type="ECO:0000313" key="2">
    <source>
        <dbReference type="EMBL" id="CAF5192064.1"/>
    </source>
</evidence>